<protein>
    <submittedName>
        <fullName evidence="1">Uncharacterized protein</fullName>
    </submittedName>
</protein>
<organism evidence="1 2">
    <name type="scientific">Hypothenemus hampei</name>
    <name type="common">Coffee berry borer</name>
    <dbReference type="NCBI Taxonomy" id="57062"/>
    <lineage>
        <taxon>Eukaryota</taxon>
        <taxon>Metazoa</taxon>
        <taxon>Ecdysozoa</taxon>
        <taxon>Arthropoda</taxon>
        <taxon>Hexapoda</taxon>
        <taxon>Insecta</taxon>
        <taxon>Pterygota</taxon>
        <taxon>Neoptera</taxon>
        <taxon>Endopterygota</taxon>
        <taxon>Coleoptera</taxon>
        <taxon>Polyphaga</taxon>
        <taxon>Cucujiformia</taxon>
        <taxon>Curculionidae</taxon>
        <taxon>Scolytinae</taxon>
        <taxon>Hypothenemus</taxon>
    </lineage>
</organism>
<accession>A0ABD1ED52</accession>
<sequence>MSRRFGTHLLNIHNVPINKSICNFRNLDEFTTWFQLENKEVNYACHRRNKHFSGEEHVYYNCIRSNSKGHVSKCEQRSAKSKGSIKIGRICPSRILAEILPNGIRTHQF</sequence>
<dbReference type="PANTHER" id="PTHR33936">
    <property type="entry name" value="PROTEIN CBG17840"/>
    <property type="match status" value="1"/>
</dbReference>
<gene>
    <name evidence="1" type="ORF">ABEB36_010818</name>
</gene>
<name>A0ABD1ED52_HYPHA</name>
<reference evidence="1 2" key="1">
    <citation type="submission" date="2024-05" db="EMBL/GenBank/DDBJ databases">
        <title>Genetic variation in Jamaican populations of the coffee berry borer (Hypothenemus hampei).</title>
        <authorList>
            <person name="Errbii M."/>
            <person name="Myrie A."/>
        </authorList>
    </citation>
    <scope>NUCLEOTIDE SEQUENCE [LARGE SCALE GENOMIC DNA]</scope>
    <source>
        <strain evidence="1">JA-Hopewell-2020-01-JO</strain>
        <tissue evidence="1">Whole body</tissue>
    </source>
</reference>
<evidence type="ECO:0000313" key="1">
    <source>
        <dbReference type="EMBL" id="KAL1492578.1"/>
    </source>
</evidence>
<proteinExistence type="predicted"/>
<dbReference type="Proteomes" id="UP001566132">
    <property type="component" value="Unassembled WGS sequence"/>
</dbReference>
<evidence type="ECO:0000313" key="2">
    <source>
        <dbReference type="Proteomes" id="UP001566132"/>
    </source>
</evidence>
<comment type="caution">
    <text evidence="1">The sequence shown here is derived from an EMBL/GenBank/DDBJ whole genome shotgun (WGS) entry which is preliminary data.</text>
</comment>
<dbReference type="PANTHER" id="PTHR33936:SF25">
    <property type="entry name" value="C2H2-TYPE DOMAIN-CONTAINING PROTEIN"/>
    <property type="match status" value="1"/>
</dbReference>
<keyword evidence="2" id="KW-1185">Reference proteome</keyword>
<dbReference type="AlphaFoldDB" id="A0ABD1ED52"/>
<dbReference type="InterPro" id="IPR052797">
    <property type="entry name" value="RegFact_GeneExpr_CellDeath"/>
</dbReference>
<dbReference type="EMBL" id="JBDJPC010000008">
    <property type="protein sequence ID" value="KAL1492578.1"/>
    <property type="molecule type" value="Genomic_DNA"/>
</dbReference>